<feature type="compositionally biased region" description="Basic residues" evidence="10">
    <location>
        <begin position="131"/>
        <end position="140"/>
    </location>
</feature>
<dbReference type="Proteomes" id="UP000193240">
    <property type="component" value="Unassembled WGS sequence"/>
</dbReference>
<evidence type="ECO:0000256" key="4">
    <source>
        <dbReference type="ARBA" id="ARBA00022824"/>
    </source>
</evidence>
<dbReference type="AlphaFoldDB" id="A0A1Y2LTS1"/>
<dbReference type="OMA" id="WVGALTW"/>
<reference evidence="12 13" key="1">
    <citation type="journal article" date="2017" name="Genome Announc.">
        <title>Genome sequence of the saprophytic ascomycete Epicoccum nigrum ICMP 19927 strain isolated from New Zealand.</title>
        <authorList>
            <person name="Fokin M."/>
            <person name="Fleetwood D."/>
            <person name="Weir B.S."/>
            <person name="Villas-Boas S.G."/>
        </authorList>
    </citation>
    <scope>NUCLEOTIDE SEQUENCE [LARGE SCALE GENOMIC DNA]</scope>
    <source>
        <strain evidence="12 13">ICMP 19927</strain>
    </source>
</reference>
<dbReference type="InParanoid" id="A0A1Y2LTS1"/>
<comment type="function">
    <text evidence="8">Essential component of the signal peptidase complex (SPC) which catalyzes the cleavage of N-terminal signal sequences from nascent proteins as they are translocated into the lumen of the endoplasmic reticulum. Essential for the SPC catalytic activity, possibly by stabilizing and positioning the active center of the complex close to the lumenal surface. Essential for viability.</text>
</comment>
<feature type="transmembrane region" description="Helical" evidence="11">
    <location>
        <begin position="12"/>
        <end position="33"/>
    </location>
</feature>
<dbReference type="GO" id="GO:0006465">
    <property type="term" value="P:signal peptide processing"/>
    <property type="evidence" value="ECO:0007669"/>
    <property type="project" value="UniProtKB-UniRule"/>
</dbReference>
<keyword evidence="13" id="KW-1185">Reference proteome</keyword>
<sequence>MHSALVRLQNVFGFFTTVAFTVAAVIALSSFVAPQNPTADIQVRSVQVVKGRPHYYSYKKEEYAHIKFDLDADLSSLFNWNTKQVFLYLKAVYPGSASEPSSEAIIWDAIVAAPSAPWHQNHYVHPSPKNSAKKLPKKSQKALAAEKKKRSTESPHPLGVFKLDAQRPKYQITDLTGKLQRRANVTLELGWNVQPWVGALTWTNWEKVGAWEGLEGGRSESFAFPAIGDKKVDAKDLRTEKGAEGYRLEVGGEAPRRPAAGRA</sequence>
<accession>A0A1Y2LTS1</accession>
<name>A0A1Y2LTS1_EPING</name>
<dbReference type="EMBL" id="KZ107850">
    <property type="protein sequence ID" value="OSS46979.1"/>
    <property type="molecule type" value="Genomic_DNA"/>
</dbReference>
<keyword evidence="7 9" id="KW-0472">Membrane</keyword>
<dbReference type="InterPro" id="IPR007653">
    <property type="entry name" value="SPC3"/>
</dbReference>
<dbReference type="GO" id="GO:0005787">
    <property type="term" value="C:signal peptidase complex"/>
    <property type="evidence" value="ECO:0007669"/>
    <property type="project" value="UniProtKB-UniRule"/>
</dbReference>
<evidence type="ECO:0000256" key="7">
    <source>
        <dbReference type="ARBA" id="ARBA00023136"/>
    </source>
</evidence>
<dbReference type="STRING" id="105696.A0A1Y2LTS1"/>
<dbReference type="FunCoup" id="A0A1Y2LTS1">
    <property type="interactions" value="407"/>
</dbReference>
<evidence type="ECO:0000256" key="10">
    <source>
        <dbReference type="SAM" id="MobiDB-lite"/>
    </source>
</evidence>
<protein>
    <recommendedName>
        <fullName evidence="9">Signal peptidase subunit 3</fullName>
    </recommendedName>
</protein>
<dbReference type="PIRSF" id="PIRSF016089">
    <property type="entry name" value="SPC22"/>
    <property type="match status" value="1"/>
</dbReference>
<dbReference type="PANTHER" id="PTHR12804:SF0">
    <property type="entry name" value="SIGNAL PEPTIDASE COMPLEX SUBUNIT 3"/>
    <property type="match status" value="1"/>
</dbReference>
<feature type="region of interest" description="Disordered" evidence="10">
    <location>
        <begin position="125"/>
        <end position="158"/>
    </location>
</feature>
<evidence type="ECO:0000256" key="1">
    <source>
        <dbReference type="ARBA" id="ARBA00004648"/>
    </source>
</evidence>
<comment type="subcellular location">
    <subcellularLocation>
        <location evidence="1">Endoplasmic reticulum membrane</location>
        <topology evidence="1">Single-pass type II membrane protein</topology>
    </subcellularLocation>
</comment>
<keyword evidence="3 11" id="KW-0812">Transmembrane</keyword>
<evidence type="ECO:0000256" key="9">
    <source>
        <dbReference type="PIRNR" id="PIRNR016089"/>
    </source>
</evidence>
<dbReference type="GO" id="GO:0045047">
    <property type="term" value="P:protein targeting to ER"/>
    <property type="evidence" value="ECO:0007669"/>
    <property type="project" value="TreeGrafter"/>
</dbReference>
<evidence type="ECO:0000256" key="3">
    <source>
        <dbReference type="ARBA" id="ARBA00022692"/>
    </source>
</evidence>
<keyword evidence="4 9" id="KW-0256">Endoplasmic reticulum</keyword>
<evidence type="ECO:0000256" key="8">
    <source>
        <dbReference type="ARBA" id="ARBA00045670"/>
    </source>
</evidence>
<evidence type="ECO:0000256" key="6">
    <source>
        <dbReference type="ARBA" id="ARBA00022989"/>
    </source>
</evidence>
<keyword evidence="6 11" id="KW-1133">Transmembrane helix</keyword>
<evidence type="ECO:0000256" key="2">
    <source>
        <dbReference type="ARBA" id="ARBA00009289"/>
    </source>
</evidence>
<dbReference type="PANTHER" id="PTHR12804">
    <property type="entry name" value="MICROSOMAL SIGNAL PEPTIDASE 23 KD SUBUNIT SPC22/23"/>
    <property type="match status" value="1"/>
</dbReference>
<organism evidence="12 13">
    <name type="scientific">Epicoccum nigrum</name>
    <name type="common">Soil fungus</name>
    <name type="synonym">Epicoccum purpurascens</name>
    <dbReference type="NCBI Taxonomy" id="105696"/>
    <lineage>
        <taxon>Eukaryota</taxon>
        <taxon>Fungi</taxon>
        <taxon>Dikarya</taxon>
        <taxon>Ascomycota</taxon>
        <taxon>Pezizomycotina</taxon>
        <taxon>Dothideomycetes</taxon>
        <taxon>Pleosporomycetidae</taxon>
        <taxon>Pleosporales</taxon>
        <taxon>Pleosporineae</taxon>
        <taxon>Didymellaceae</taxon>
        <taxon>Epicoccum</taxon>
    </lineage>
</organism>
<evidence type="ECO:0000313" key="12">
    <source>
        <dbReference type="EMBL" id="OSS46979.1"/>
    </source>
</evidence>
<proteinExistence type="inferred from homology"/>
<evidence type="ECO:0000256" key="5">
    <source>
        <dbReference type="ARBA" id="ARBA00022968"/>
    </source>
</evidence>
<dbReference type="Pfam" id="PF04573">
    <property type="entry name" value="SPC22"/>
    <property type="match status" value="2"/>
</dbReference>
<comment type="similarity">
    <text evidence="2 9">Belongs to the SPCS3 family.</text>
</comment>
<evidence type="ECO:0000256" key="11">
    <source>
        <dbReference type="SAM" id="Phobius"/>
    </source>
</evidence>
<keyword evidence="5" id="KW-0735">Signal-anchor</keyword>
<gene>
    <name evidence="12" type="ORF">B5807_09017</name>
</gene>
<evidence type="ECO:0000313" key="13">
    <source>
        <dbReference type="Proteomes" id="UP000193240"/>
    </source>
</evidence>